<evidence type="ECO:0000256" key="1">
    <source>
        <dbReference type="ARBA" id="ARBA00022441"/>
    </source>
</evidence>
<organism evidence="4 5">
    <name type="scientific">Pomacea canaliculata</name>
    <name type="common">Golden apple snail</name>
    <dbReference type="NCBI Taxonomy" id="400727"/>
    <lineage>
        <taxon>Eukaryota</taxon>
        <taxon>Metazoa</taxon>
        <taxon>Spiralia</taxon>
        <taxon>Lophotrochozoa</taxon>
        <taxon>Mollusca</taxon>
        <taxon>Gastropoda</taxon>
        <taxon>Caenogastropoda</taxon>
        <taxon>Architaenioglossa</taxon>
        <taxon>Ampullarioidea</taxon>
        <taxon>Ampullariidae</taxon>
        <taxon>Pomacea</taxon>
    </lineage>
</organism>
<dbReference type="SUPFAM" id="SSF54695">
    <property type="entry name" value="POZ domain"/>
    <property type="match status" value="1"/>
</dbReference>
<dbReference type="EMBL" id="PZQS01000007">
    <property type="protein sequence ID" value="PVD27350.1"/>
    <property type="molecule type" value="Genomic_DNA"/>
</dbReference>
<dbReference type="Pfam" id="PF24996">
    <property type="entry name" value="NANM"/>
    <property type="match status" value="1"/>
</dbReference>
<evidence type="ECO:0000313" key="5">
    <source>
        <dbReference type="Proteomes" id="UP000245119"/>
    </source>
</evidence>
<dbReference type="PANTHER" id="PTHR24412:SF489">
    <property type="entry name" value="RING FINGER DOMAIN AND KELCH REPEAT-CONTAINING PROTEIN DDB_G0271372"/>
    <property type="match status" value="1"/>
</dbReference>
<dbReference type="STRING" id="400727.A0A2T7P1R9"/>
<dbReference type="PANTHER" id="PTHR24412">
    <property type="entry name" value="KELCH PROTEIN"/>
    <property type="match status" value="1"/>
</dbReference>
<proteinExistence type="predicted"/>
<dbReference type="InterPro" id="IPR000210">
    <property type="entry name" value="BTB/POZ_dom"/>
</dbReference>
<protein>
    <recommendedName>
        <fullName evidence="3">BTB domain-containing protein</fullName>
    </recommendedName>
</protein>
<dbReference type="CDD" id="cd18186">
    <property type="entry name" value="BTB_POZ_ZBTB_KLHL-like"/>
    <property type="match status" value="1"/>
</dbReference>
<dbReference type="SMART" id="SM00225">
    <property type="entry name" value="BTB"/>
    <property type="match status" value="1"/>
</dbReference>
<dbReference type="InterPro" id="IPR011705">
    <property type="entry name" value="BACK"/>
</dbReference>
<keyword evidence="1" id="KW-0880">Kelch repeat</keyword>
<dbReference type="InterPro" id="IPR011333">
    <property type="entry name" value="SKP1/BTB/POZ_sf"/>
</dbReference>
<dbReference type="Pfam" id="PF07707">
    <property type="entry name" value="BACK"/>
    <property type="match status" value="1"/>
</dbReference>
<dbReference type="Gene3D" id="2.120.10.80">
    <property type="entry name" value="Kelch-type beta propeller"/>
    <property type="match status" value="1"/>
</dbReference>
<dbReference type="Proteomes" id="UP000245119">
    <property type="component" value="Linkage Group LG7"/>
</dbReference>
<dbReference type="Gene3D" id="3.30.710.10">
    <property type="entry name" value="Potassium Channel Kv1.1, Chain A"/>
    <property type="match status" value="1"/>
</dbReference>
<keyword evidence="2" id="KW-0677">Repeat</keyword>
<comment type="caution">
    <text evidence="4">The sequence shown here is derived from an EMBL/GenBank/DDBJ whole genome shotgun (WGS) entry which is preliminary data.</text>
</comment>
<dbReference type="Pfam" id="PF00651">
    <property type="entry name" value="BTB"/>
    <property type="match status" value="1"/>
</dbReference>
<dbReference type="SUPFAM" id="SSF117281">
    <property type="entry name" value="Kelch motif"/>
    <property type="match status" value="1"/>
</dbReference>
<evidence type="ECO:0000313" key="4">
    <source>
        <dbReference type="EMBL" id="PVD27350.1"/>
    </source>
</evidence>
<name>A0A2T7P1R9_POMCA</name>
<dbReference type="InterPro" id="IPR056734">
    <property type="entry name" value="NANM"/>
</dbReference>
<dbReference type="PROSITE" id="PS50097">
    <property type="entry name" value="BTB"/>
    <property type="match status" value="1"/>
</dbReference>
<feature type="domain" description="BTB" evidence="3">
    <location>
        <begin position="28"/>
        <end position="97"/>
    </location>
</feature>
<dbReference type="AlphaFoldDB" id="A0A2T7P1R9"/>
<keyword evidence="5" id="KW-1185">Reference proteome</keyword>
<evidence type="ECO:0000259" key="3">
    <source>
        <dbReference type="PROSITE" id="PS50097"/>
    </source>
</evidence>
<dbReference type="InterPro" id="IPR015915">
    <property type="entry name" value="Kelch-typ_b-propeller"/>
</dbReference>
<accession>A0A2T7P1R9</accession>
<gene>
    <name evidence="4" type="ORF">C0Q70_12506</name>
</gene>
<dbReference type="OrthoDB" id="45365at2759"/>
<evidence type="ECO:0000256" key="2">
    <source>
        <dbReference type="ARBA" id="ARBA00022737"/>
    </source>
</evidence>
<sequence>MASESIKDRACTNIYRGLGQQLHDEDLCDLIVVVGEKEFSCHGVVLASVSEFFRASLKPCWREDSSRKVDITHEDVSPESFGYLLDILYRGKDVINSKTAKDILRMSVYLQIKFLEEYCVEFLQKSLQPTVCLETWHFAQRYDLDTLAEKAFKMAVDHICNVWQQDELLSLPKSMLLILLSLQQKLSMDDICKTILRWVEADQEKREVHLLELLPFVSFPLLSSDYLCELLDYLNHPFKEAMFENIREGLTFHLSNDATKKQRILARQPVYLCLNQIQTRIVMVGGYTKVDIPTTDNYVFDIQQSVMKLYRLQPLPKNVGLDFASCTWYNEVYVSGGSQLSEFFSVYKPGDNKWEVLPSLPDGGREKHAMAAVSTNIYVLGGLVKSSTGEKTTSSSVCRYNTRSKEWKIFCHLTSGVQEAAAAALGHRIYLFGGVSTTGEISDVVQCVDTMSGCTYQAGKLPSPTHGARALSNRGRIYVVTPKGELLSMWESFLLAENIEKKLSERKAKKESEDHSSEMARSTVSFKKVGNCTGRRDYSTCLHGGNIYVCGGVARDGQLLQTIEQIRLDDGAMLKTYLTLTAGAAKFDLHVLNVPMEFMKEDHLNQQSSMA</sequence>
<dbReference type="SMART" id="SM00875">
    <property type="entry name" value="BACK"/>
    <property type="match status" value="1"/>
</dbReference>
<dbReference type="Gene3D" id="1.25.40.420">
    <property type="match status" value="1"/>
</dbReference>
<reference evidence="4 5" key="1">
    <citation type="submission" date="2018-04" db="EMBL/GenBank/DDBJ databases">
        <title>The genome of golden apple snail Pomacea canaliculata provides insight into stress tolerance and invasive adaptation.</title>
        <authorList>
            <person name="Liu C."/>
            <person name="Liu B."/>
            <person name="Ren Y."/>
            <person name="Zhang Y."/>
            <person name="Wang H."/>
            <person name="Li S."/>
            <person name="Jiang F."/>
            <person name="Yin L."/>
            <person name="Zhang G."/>
            <person name="Qian W."/>
            <person name="Fan W."/>
        </authorList>
    </citation>
    <scope>NUCLEOTIDE SEQUENCE [LARGE SCALE GENOMIC DNA]</scope>
    <source>
        <strain evidence="4">SZHN2017</strain>
        <tissue evidence="4">Muscle</tissue>
    </source>
</reference>